<dbReference type="EMBL" id="LR797300">
    <property type="protein sequence ID" value="CAB4200291.1"/>
    <property type="molecule type" value="Genomic_DNA"/>
</dbReference>
<sequence length="72" mass="8128">MTPEQIATIGTLLYGTSWKSAMARALGVDRHTVIGWHEGAWNMPYEKRFALRELAKMRIAELQVAVRSVPKS</sequence>
<organism evidence="1">
    <name type="scientific">uncultured Caudovirales phage</name>
    <dbReference type="NCBI Taxonomy" id="2100421"/>
    <lineage>
        <taxon>Viruses</taxon>
        <taxon>Duplodnaviria</taxon>
        <taxon>Heunggongvirae</taxon>
        <taxon>Uroviricota</taxon>
        <taxon>Caudoviricetes</taxon>
        <taxon>Peduoviridae</taxon>
        <taxon>Maltschvirus</taxon>
        <taxon>Maltschvirus maltsch</taxon>
    </lineage>
</organism>
<proteinExistence type="predicted"/>
<reference evidence="1" key="1">
    <citation type="submission" date="2020-05" db="EMBL/GenBank/DDBJ databases">
        <authorList>
            <person name="Chiriac C."/>
            <person name="Salcher M."/>
            <person name="Ghai R."/>
            <person name="Kavagutti S V."/>
        </authorList>
    </citation>
    <scope>NUCLEOTIDE SEQUENCE</scope>
</reference>
<evidence type="ECO:0000313" key="1">
    <source>
        <dbReference type="EMBL" id="CAB4200291.1"/>
    </source>
</evidence>
<name>A0A6J5S1I7_9CAUD</name>
<protein>
    <submittedName>
        <fullName evidence="1">Uncharacterized protein</fullName>
    </submittedName>
</protein>
<accession>A0A6J5S1I7</accession>
<gene>
    <name evidence="1" type="ORF">UFOVP1339_37</name>
</gene>